<reference evidence="1 2" key="1">
    <citation type="journal article" date="2018" name="Mol. Biol. Evol.">
        <title>Broad Genomic Sampling Reveals a Smut Pathogenic Ancestry of the Fungal Clade Ustilaginomycotina.</title>
        <authorList>
            <person name="Kijpornyongpan T."/>
            <person name="Mondo S.J."/>
            <person name="Barry K."/>
            <person name="Sandor L."/>
            <person name="Lee J."/>
            <person name="Lipzen A."/>
            <person name="Pangilinan J."/>
            <person name="LaButti K."/>
            <person name="Hainaut M."/>
            <person name="Henrissat B."/>
            <person name="Grigoriev I.V."/>
            <person name="Spatafora J.W."/>
            <person name="Aime M.C."/>
        </authorList>
    </citation>
    <scope>NUCLEOTIDE SEQUENCE [LARGE SCALE GENOMIC DNA]</scope>
    <source>
        <strain evidence="1 2">SA 807</strain>
    </source>
</reference>
<evidence type="ECO:0000313" key="2">
    <source>
        <dbReference type="Proteomes" id="UP000245626"/>
    </source>
</evidence>
<organism evidence="1 2">
    <name type="scientific">Violaceomyces palustris</name>
    <dbReference type="NCBI Taxonomy" id="1673888"/>
    <lineage>
        <taxon>Eukaryota</taxon>
        <taxon>Fungi</taxon>
        <taxon>Dikarya</taxon>
        <taxon>Basidiomycota</taxon>
        <taxon>Ustilaginomycotina</taxon>
        <taxon>Ustilaginomycetes</taxon>
        <taxon>Violaceomycetales</taxon>
        <taxon>Violaceomycetaceae</taxon>
        <taxon>Violaceomyces</taxon>
    </lineage>
</organism>
<keyword evidence="2" id="KW-1185">Reference proteome</keyword>
<dbReference type="Proteomes" id="UP000245626">
    <property type="component" value="Unassembled WGS sequence"/>
</dbReference>
<accession>A0ACD0NZ07</accession>
<evidence type="ECO:0000313" key="1">
    <source>
        <dbReference type="EMBL" id="PWN51047.1"/>
    </source>
</evidence>
<sequence length="219" mass="24548">MPNLRLGSVAPDFTAETTHGTINFHQWLDNSWAILFSHPDDFTPVCTTELGEVARKSEEFKKRGVKVIGLSANDIASHDAWIKDINEVGKTNVDFPIIGDKDRKVATEYDMLDALDPTNVDAKGIPFTVRDVFVIDPKKVIRLKISYPASTGRHFDEILRVIDSLQIGDKYKVVTPANWTKGEKVIVHASIKGEEADKLFPDHEKVTPYLRFTADPSTK</sequence>
<keyword evidence="1" id="KW-0560">Oxidoreductase</keyword>
<dbReference type="EMBL" id="KZ819875">
    <property type="protein sequence ID" value="PWN51047.1"/>
    <property type="molecule type" value="Genomic_DNA"/>
</dbReference>
<proteinExistence type="predicted"/>
<gene>
    <name evidence="1" type="ORF">IE53DRAFT_394254</name>
</gene>
<name>A0ACD0NZ07_9BASI</name>
<keyword evidence="1" id="KW-0575">Peroxidase</keyword>
<protein>
    <submittedName>
        <fullName evidence="1">Thioredoxin peroxidase</fullName>
    </submittedName>
</protein>